<evidence type="ECO:0000313" key="2">
    <source>
        <dbReference type="EMBL" id="GAA4912453.1"/>
    </source>
</evidence>
<dbReference type="RefSeq" id="WP_345330366.1">
    <property type="nucleotide sequence ID" value="NZ_BAABJI010000002.1"/>
</dbReference>
<reference evidence="3" key="1">
    <citation type="journal article" date="2019" name="Int. J. Syst. Evol. Microbiol.">
        <title>The Global Catalogue of Microorganisms (GCM) 10K type strain sequencing project: providing services to taxonomists for standard genome sequencing and annotation.</title>
        <authorList>
            <consortium name="The Broad Institute Genomics Platform"/>
            <consortium name="The Broad Institute Genome Sequencing Center for Infectious Disease"/>
            <person name="Wu L."/>
            <person name="Ma J."/>
        </authorList>
    </citation>
    <scope>NUCLEOTIDE SEQUENCE [LARGE SCALE GENOMIC DNA]</scope>
    <source>
        <strain evidence="3">JCM 18283</strain>
    </source>
</reference>
<organism evidence="2 3">
    <name type="scientific">Mucilaginibacter defluvii</name>
    <dbReference type="NCBI Taxonomy" id="1196019"/>
    <lineage>
        <taxon>Bacteria</taxon>
        <taxon>Pseudomonadati</taxon>
        <taxon>Bacteroidota</taxon>
        <taxon>Sphingobacteriia</taxon>
        <taxon>Sphingobacteriales</taxon>
        <taxon>Sphingobacteriaceae</taxon>
        <taxon>Mucilaginibacter</taxon>
    </lineage>
</organism>
<proteinExistence type="predicted"/>
<dbReference type="InterPro" id="IPR032299">
    <property type="entry name" value="DUF4843"/>
</dbReference>
<sequence length="280" mass="32621">MMKKNLILILLACFAFAACKKSEKLTYDSPDNIYLNYNGGSADTITYSFAYVQGVDRDTVWVPVIISGKRVNHDRSFILKVVDTATTAVKDLHYEPLKETYTMPADSGVVHVPVIIKNTDKELENKSVTLTVRVFGGQDFGTNLPDTIRKKTIMFSNRLERPQWWNFWEGELKTYSRTKHQLFLITSGTRDLVDLSTPEYYLYIPRCLYYIENTRTFLKYPFDWVRQHPDAGYVLTKRADNSGDYDFYSVNAPDKRFLLKYFSSVDQYRFIDESNKEINM</sequence>
<protein>
    <recommendedName>
        <fullName evidence="4">DUF4843 domain-containing protein</fullName>
    </recommendedName>
</protein>
<gene>
    <name evidence="2" type="ORF">GCM10023313_14440</name>
</gene>
<comment type="caution">
    <text evidence="2">The sequence shown here is derived from an EMBL/GenBank/DDBJ whole genome shotgun (WGS) entry which is preliminary data.</text>
</comment>
<accession>A0ABP9FQ13</accession>
<feature type="signal peptide" evidence="1">
    <location>
        <begin position="1"/>
        <end position="17"/>
    </location>
</feature>
<dbReference type="Proteomes" id="UP001501436">
    <property type="component" value="Unassembled WGS sequence"/>
</dbReference>
<dbReference type="Pfam" id="PF16132">
    <property type="entry name" value="DUF4843"/>
    <property type="match status" value="1"/>
</dbReference>
<evidence type="ECO:0008006" key="4">
    <source>
        <dbReference type="Google" id="ProtNLM"/>
    </source>
</evidence>
<feature type="chain" id="PRO_5045708549" description="DUF4843 domain-containing protein" evidence="1">
    <location>
        <begin position="18"/>
        <end position="280"/>
    </location>
</feature>
<evidence type="ECO:0000313" key="3">
    <source>
        <dbReference type="Proteomes" id="UP001501436"/>
    </source>
</evidence>
<evidence type="ECO:0000256" key="1">
    <source>
        <dbReference type="SAM" id="SignalP"/>
    </source>
</evidence>
<name>A0ABP9FQ13_9SPHI</name>
<dbReference type="EMBL" id="BAABJI010000002">
    <property type="protein sequence ID" value="GAA4912453.1"/>
    <property type="molecule type" value="Genomic_DNA"/>
</dbReference>
<keyword evidence="3" id="KW-1185">Reference proteome</keyword>
<keyword evidence="1" id="KW-0732">Signal</keyword>
<dbReference type="PROSITE" id="PS51257">
    <property type="entry name" value="PROKAR_LIPOPROTEIN"/>
    <property type="match status" value="1"/>
</dbReference>